<evidence type="ECO:0008006" key="4">
    <source>
        <dbReference type="Google" id="ProtNLM"/>
    </source>
</evidence>
<reference evidence="2" key="1">
    <citation type="submission" date="2020-08" db="EMBL/GenBank/DDBJ databases">
        <title>Multicomponent nature underlies the extraordinary mechanical properties of spider dragline silk.</title>
        <authorList>
            <person name="Kono N."/>
            <person name="Nakamura H."/>
            <person name="Mori M."/>
            <person name="Yoshida Y."/>
            <person name="Ohtoshi R."/>
            <person name="Malay A.D."/>
            <person name="Moran D.A.P."/>
            <person name="Tomita M."/>
            <person name="Numata K."/>
            <person name="Arakawa K."/>
        </authorList>
    </citation>
    <scope>NUCLEOTIDE SEQUENCE</scope>
</reference>
<comment type="caution">
    <text evidence="2">The sequence shown here is derived from an EMBL/GenBank/DDBJ whole genome shotgun (WGS) entry which is preliminary data.</text>
</comment>
<evidence type="ECO:0000313" key="2">
    <source>
        <dbReference type="EMBL" id="GFT87912.1"/>
    </source>
</evidence>
<proteinExistence type="predicted"/>
<dbReference type="EMBL" id="BMAW01073485">
    <property type="protein sequence ID" value="GFT87912.1"/>
    <property type="molecule type" value="Genomic_DNA"/>
</dbReference>
<protein>
    <recommendedName>
        <fullName evidence="4">EGF-like domain-containing protein</fullName>
    </recommendedName>
</protein>
<dbReference type="AlphaFoldDB" id="A0A8X6PX40"/>
<name>A0A8X6PX40_NEPPI</name>
<organism evidence="2 3">
    <name type="scientific">Nephila pilipes</name>
    <name type="common">Giant wood spider</name>
    <name type="synonym">Nephila maculata</name>
    <dbReference type="NCBI Taxonomy" id="299642"/>
    <lineage>
        <taxon>Eukaryota</taxon>
        <taxon>Metazoa</taxon>
        <taxon>Ecdysozoa</taxon>
        <taxon>Arthropoda</taxon>
        <taxon>Chelicerata</taxon>
        <taxon>Arachnida</taxon>
        <taxon>Araneae</taxon>
        <taxon>Araneomorphae</taxon>
        <taxon>Entelegynae</taxon>
        <taxon>Araneoidea</taxon>
        <taxon>Nephilidae</taxon>
        <taxon>Nephila</taxon>
    </lineage>
</organism>
<evidence type="ECO:0000313" key="3">
    <source>
        <dbReference type="Proteomes" id="UP000887013"/>
    </source>
</evidence>
<feature type="chain" id="PRO_5036443236" description="EGF-like domain-containing protein" evidence="1">
    <location>
        <begin position="23"/>
        <end position="135"/>
    </location>
</feature>
<feature type="signal peptide" evidence="1">
    <location>
        <begin position="1"/>
        <end position="22"/>
    </location>
</feature>
<dbReference type="OrthoDB" id="6470687at2759"/>
<keyword evidence="3" id="KW-1185">Reference proteome</keyword>
<keyword evidence="1" id="KW-0732">Signal</keyword>
<gene>
    <name evidence="2" type="ORF">NPIL_28701</name>
</gene>
<evidence type="ECO:0000256" key="1">
    <source>
        <dbReference type="SAM" id="SignalP"/>
    </source>
</evidence>
<sequence length="135" mass="15436">MEFLTFILIFCSSILFRKEINAAPVNKISSEELKVLVYEISNSSKLQELYSKEIMMRKEECNCGDKGQCFFDENGETLCICYDGFLDLWTDGERICKECNCGEKGRCKFDEQGEKVCMCDAGYVDLGVGYEKTCK</sequence>
<accession>A0A8X6PX40</accession>
<dbReference type="Proteomes" id="UP000887013">
    <property type="component" value="Unassembled WGS sequence"/>
</dbReference>
<feature type="non-terminal residue" evidence="2">
    <location>
        <position position="1"/>
    </location>
</feature>